<evidence type="ECO:0000313" key="2">
    <source>
        <dbReference type="Proteomes" id="UP000193067"/>
    </source>
</evidence>
<evidence type="ECO:0000313" key="1">
    <source>
        <dbReference type="EMBL" id="OSD05437.1"/>
    </source>
</evidence>
<proteinExistence type="predicted"/>
<protein>
    <submittedName>
        <fullName evidence="1">Uncharacterized protein</fullName>
    </submittedName>
</protein>
<dbReference type="AlphaFoldDB" id="A0A1Y2IWH0"/>
<dbReference type="EMBL" id="KZ084093">
    <property type="protein sequence ID" value="OSD05437.1"/>
    <property type="molecule type" value="Genomic_DNA"/>
</dbReference>
<name>A0A1Y2IWH0_TRAC3</name>
<accession>A0A1Y2IWH0</accession>
<organism evidence="1 2">
    <name type="scientific">Trametes coccinea (strain BRFM310)</name>
    <name type="common">Pycnoporus coccineus</name>
    <dbReference type="NCBI Taxonomy" id="1353009"/>
    <lineage>
        <taxon>Eukaryota</taxon>
        <taxon>Fungi</taxon>
        <taxon>Dikarya</taxon>
        <taxon>Basidiomycota</taxon>
        <taxon>Agaricomycotina</taxon>
        <taxon>Agaricomycetes</taxon>
        <taxon>Polyporales</taxon>
        <taxon>Polyporaceae</taxon>
        <taxon>Trametes</taxon>
    </lineage>
</organism>
<sequence>MADHRVGKRGQFIGSSGMLFIDQTAADLYFANYFETENENRRVAVVCIAWSMAMLYVQEGVRGDDEWAHAGAALITINVQDHGVQPPHAVASVPPVTQAAIAGTQALHRINGHWIPGKRLPWHRRITVTRQRNQEMHYHQPEERGPDHVPFFVPKPRPQNANPPPAYKTFQKLTLGSQVSNYRRIQSIDNGGNNGAGGN</sequence>
<dbReference type="OrthoDB" id="2743946at2759"/>
<dbReference type="Proteomes" id="UP000193067">
    <property type="component" value="Unassembled WGS sequence"/>
</dbReference>
<gene>
    <name evidence="1" type="ORF">PYCCODRAFT_1475471</name>
</gene>
<reference evidence="1 2" key="1">
    <citation type="journal article" date="2015" name="Biotechnol. Biofuels">
        <title>Enhanced degradation of softwood versus hardwood by the white-rot fungus Pycnoporus coccineus.</title>
        <authorList>
            <person name="Couturier M."/>
            <person name="Navarro D."/>
            <person name="Chevret D."/>
            <person name="Henrissat B."/>
            <person name="Piumi F."/>
            <person name="Ruiz-Duenas F.J."/>
            <person name="Martinez A.T."/>
            <person name="Grigoriev I.V."/>
            <person name="Riley R."/>
            <person name="Lipzen A."/>
            <person name="Berrin J.G."/>
            <person name="Master E.R."/>
            <person name="Rosso M.N."/>
        </authorList>
    </citation>
    <scope>NUCLEOTIDE SEQUENCE [LARGE SCALE GENOMIC DNA]</scope>
    <source>
        <strain evidence="1 2">BRFM310</strain>
    </source>
</reference>
<keyword evidence="2" id="KW-1185">Reference proteome</keyword>